<evidence type="ECO:0000313" key="2">
    <source>
        <dbReference type="Proteomes" id="UP001139336"/>
    </source>
</evidence>
<keyword evidence="2" id="KW-1185">Reference proteome</keyword>
<dbReference type="Proteomes" id="UP001139336">
    <property type="component" value="Unassembled WGS sequence"/>
</dbReference>
<gene>
    <name evidence="1" type="ORF">L1O03_09550</name>
</gene>
<dbReference type="RefSeq" id="WP_236119559.1">
    <property type="nucleotide sequence ID" value="NZ_JAKGSI010000005.1"/>
</dbReference>
<sequence>MRSSKDADGDHGVGGVSAEDLHRYFSTATLDELEEILRLAWEAELGHPPVEPESSRISPADLVSFKGSWRALITFLEHLITQRRGESGS</sequence>
<organism evidence="1 2">
    <name type="scientific">Corynebacterium uropygiale</name>
    <dbReference type="NCBI Taxonomy" id="1775911"/>
    <lineage>
        <taxon>Bacteria</taxon>
        <taxon>Bacillati</taxon>
        <taxon>Actinomycetota</taxon>
        <taxon>Actinomycetes</taxon>
        <taxon>Mycobacteriales</taxon>
        <taxon>Corynebacteriaceae</taxon>
        <taxon>Corynebacterium</taxon>
    </lineage>
</organism>
<name>A0A9X1QRH4_9CORY</name>
<dbReference type="EMBL" id="JAKGSI010000005">
    <property type="protein sequence ID" value="MCF4007411.1"/>
    <property type="molecule type" value="Genomic_DNA"/>
</dbReference>
<reference evidence="1" key="1">
    <citation type="submission" date="2022-01" db="EMBL/GenBank/DDBJ databases">
        <title>Corynebacterium sp. nov isolated from isolated from the feces of the greater white-fronted geese (Anser albifrons) at Poyang Lake, PR China.</title>
        <authorList>
            <person name="Liu Q."/>
        </authorList>
    </citation>
    <scope>NUCLEOTIDE SEQUENCE</scope>
    <source>
        <strain evidence="1">JCM 32435</strain>
    </source>
</reference>
<protein>
    <submittedName>
        <fullName evidence="1">Uncharacterized protein</fullName>
    </submittedName>
</protein>
<dbReference type="AlphaFoldDB" id="A0A9X1QRH4"/>
<accession>A0A9X1QRH4</accession>
<comment type="caution">
    <text evidence="1">The sequence shown here is derived from an EMBL/GenBank/DDBJ whole genome shotgun (WGS) entry which is preliminary data.</text>
</comment>
<evidence type="ECO:0000313" key="1">
    <source>
        <dbReference type="EMBL" id="MCF4007411.1"/>
    </source>
</evidence>
<proteinExistence type="predicted"/>